<proteinExistence type="predicted"/>
<dbReference type="RefSeq" id="WP_193915734.1">
    <property type="nucleotide sequence ID" value="NZ_JADEXS020000001.1"/>
</dbReference>
<keyword evidence="3" id="KW-1185">Reference proteome</keyword>
<evidence type="ECO:0000313" key="2">
    <source>
        <dbReference type="EMBL" id="MBE9022763.1"/>
    </source>
</evidence>
<organism evidence="2 3">
    <name type="scientific">Desmonostoc muscorum LEGE 12446</name>
    <dbReference type="NCBI Taxonomy" id="1828758"/>
    <lineage>
        <taxon>Bacteria</taxon>
        <taxon>Bacillati</taxon>
        <taxon>Cyanobacteriota</taxon>
        <taxon>Cyanophyceae</taxon>
        <taxon>Nostocales</taxon>
        <taxon>Nostocaceae</taxon>
        <taxon>Desmonostoc</taxon>
    </lineage>
</organism>
<name>A0A8J6ZT62_DESMC</name>
<gene>
    <name evidence="2" type="ORF">IQ276_10060</name>
</gene>
<accession>A0A8J6ZT62</accession>
<sequence length="86" mass="9912">MTSELPENYATDKPDPSPESQKLAEEFVLYLGTFHWRTDYINFCELMGWGTGNYCEQKYQQFQELVSALNNFDPDAIAKMIEAGFS</sequence>
<dbReference type="EMBL" id="JADEXS010000102">
    <property type="protein sequence ID" value="MBE9022763.1"/>
    <property type="molecule type" value="Genomic_DNA"/>
</dbReference>
<evidence type="ECO:0000313" key="3">
    <source>
        <dbReference type="Proteomes" id="UP000622533"/>
    </source>
</evidence>
<reference evidence="2" key="1">
    <citation type="submission" date="2020-10" db="EMBL/GenBank/DDBJ databases">
        <authorList>
            <person name="Castelo-Branco R."/>
            <person name="Eusebio N."/>
            <person name="Adriana R."/>
            <person name="Vieira A."/>
            <person name="Brugerolle De Fraissinette N."/>
            <person name="Rezende De Castro R."/>
            <person name="Schneider M.P."/>
            <person name="Vasconcelos V."/>
            <person name="Leao P.N."/>
        </authorList>
    </citation>
    <scope>NUCLEOTIDE SEQUENCE</scope>
    <source>
        <strain evidence="2">LEGE 12446</strain>
    </source>
</reference>
<evidence type="ECO:0000256" key="1">
    <source>
        <dbReference type="SAM" id="MobiDB-lite"/>
    </source>
</evidence>
<dbReference type="Proteomes" id="UP000622533">
    <property type="component" value="Unassembled WGS sequence"/>
</dbReference>
<comment type="caution">
    <text evidence="2">The sequence shown here is derived from an EMBL/GenBank/DDBJ whole genome shotgun (WGS) entry which is preliminary data.</text>
</comment>
<dbReference type="AlphaFoldDB" id="A0A8J6ZT62"/>
<feature type="region of interest" description="Disordered" evidence="1">
    <location>
        <begin position="1"/>
        <end position="20"/>
    </location>
</feature>
<protein>
    <submittedName>
        <fullName evidence="2">Uncharacterized protein</fullName>
    </submittedName>
</protein>